<proteinExistence type="inferred from homology"/>
<feature type="domain" description="Double zinc ribbon" evidence="2">
    <location>
        <begin position="41"/>
        <end position="107"/>
    </location>
</feature>
<accession>A0A3B0X7X6</accession>
<dbReference type="InterPro" id="IPR051910">
    <property type="entry name" value="ComF/GntX_DNA_util-trans"/>
</dbReference>
<dbReference type="AlphaFoldDB" id="A0A3B0X7X6"/>
<dbReference type="InterPro" id="IPR000836">
    <property type="entry name" value="PRTase_dom"/>
</dbReference>
<evidence type="ECO:0000313" key="3">
    <source>
        <dbReference type="EMBL" id="VAW63861.1"/>
    </source>
</evidence>
<dbReference type="PANTHER" id="PTHR47505:SF1">
    <property type="entry name" value="DNA UTILIZATION PROTEIN YHGH"/>
    <property type="match status" value="1"/>
</dbReference>
<dbReference type="GO" id="GO:0016757">
    <property type="term" value="F:glycosyltransferase activity"/>
    <property type="evidence" value="ECO:0007669"/>
    <property type="project" value="UniProtKB-KW"/>
</dbReference>
<evidence type="ECO:0000259" key="2">
    <source>
        <dbReference type="Pfam" id="PF18912"/>
    </source>
</evidence>
<dbReference type="Gene3D" id="3.40.50.2020">
    <property type="match status" value="1"/>
</dbReference>
<sequence>MFVSRAVSRVVFRGVLRIVSRAGFRPGFGAIYRATCQLAPLDFLFPPRCLLCDSVHDLLPGVPFCEPCSGDLLHNMSACCLCAAPLEQVSPAQVSPAQADEVCAQCLGKAPAYDYIWSPFVYAQPLEWMILQLKFSARLSFVPLLSGLMAQQLPMGHYELSLPQAIIPMPLHPRRLKQRGFNQSLELVRPLAKLLGLPVDTSSCSRVRDTEHQTGKTARQRRVNIKGAFSFENKRNYQHVVIFDDVVTTGSSVSELSRVLKRAGVRRVDVWCLARA</sequence>
<dbReference type="CDD" id="cd06223">
    <property type="entry name" value="PRTases_typeI"/>
    <property type="match status" value="1"/>
</dbReference>
<gene>
    <name evidence="3" type="ORF">MNBD_GAMMA10-664</name>
</gene>
<name>A0A3B0X7X6_9ZZZZ</name>
<comment type="similarity">
    <text evidence="1">Belongs to the ComF/GntX family.</text>
</comment>
<dbReference type="EMBL" id="UOFJ01000122">
    <property type="protein sequence ID" value="VAW63861.1"/>
    <property type="molecule type" value="Genomic_DNA"/>
</dbReference>
<dbReference type="SUPFAM" id="SSF53271">
    <property type="entry name" value="PRTase-like"/>
    <property type="match status" value="1"/>
</dbReference>
<keyword evidence="3" id="KW-0808">Transferase</keyword>
<dbReference type="InterPro" id="IPR044005">
    <property type="entry name" value="DZR_2"/>
</dbReference>
<keyword evidence="3" id="KW-0328">Glycosyltransferase</keyword>
<dbReference type="InterPro" id="IPR029057">
    <property type="entry name" value="PRTase-like"/>
</dbReference>
<evidence type="ECO:0000256" key="1">
    <source>
        <dbReference type="ARBA" id="ARBA00008007"/>
    </source>
</evidence>
<dbReference type="PANTHER" id="PTHR47505">
    <property type="entry name" value="DNA UTILIZATION PROTEIN YHGH"/>
    <property type="match status" value="1"/>
</dbReference>
<protein>
    <submittedName>
        <fullName evidence="3">Competence protein F homolog, phosphoribosyltransferase domain protein YhgH required for utilization of DNA as sole source of carbon and energy</fullName>
    </submittedName>
</protein>
<reference evidence="3" key="1">
    <citation type="submission" date="2018-06" db="EMBL/GenBank/DDBJ databases">
        <authorList>
            <person name="Zhirakovskaya E."/>
        </authorList>
    </citation>
    <scope>NUCLEOTIDE SEQUENCE</scope>
</reference>
<organism evidence="3">
    <name type="scientific">hydrothermal vent metagenome</name>
    <dbReference type="NCBI Taxonomy" id="652676"/>
    <lineage>
        <taxon>unclassified sequences</taxon>
        <taxon>metagenomes</taxon>
        <taxon>ecological metagenomes</taxon>
    </lineage>
</organism>
<dbReference type="Pfam" id="PF18912">
    <property type="entry name" value="DZR_2"/>
    <property type="match status" value="1"/>
</dbReference>